<sequence>MSRERKGTVKSEKYWHLRDWKISNRQVENFSGGMKRRLLLARALMHQPELLVLDEPTAGLDPEIRQEIWQLLLELNRQGMTMLLTTHYLEEAEILCQRIVFMYQGQVVREGRPGELAKNLGQFAVEIKGREGMEVHYFPSHEKARAYLEKEGREGKLRRVKLEPSCFMAVLSCYAAGLNKRKKKGGLYLWK</sequence>
<evidence type="ECO:0000313" key="7">
    <source>
        <dbReference type="Proteomes" id="UP000515847"/>
    </source>
</evidence>
<reference evidence="6 7" key="1">
    <citation type="journal article" date="2019" name="Front. Microbiol.">
        <title>Thermoanaerosceptrum fracticalcis gen. nov. sp. nov., a Novel Fumarate-Fermenting Microorganism From a Deep Fractured Carbonate Aquifer of the US Great Basin.</title>
        <authorList>
            <person name="Hamilton-Brehm S.D."/>
            <person name="Stewart L.E."/>
            <person name="Zavarin M."/>
            <person name="Caldwell M."/>
            <person name="Lawson P.A."/>
            <person name="Onstott T.C."/>
            <person name="Grzymski J."/>
            <person name="Neveux I."/>
            <person name="Lollar B.S."/>
            <person name="Russell C.E."/>
            <person name="Moser D.P."/>
        </authorList>
    </citation>
    <scope>NUCLEOTIDE SEQUENCE [LARGE SCALE GENOMIC DNA]</scope>
    <source>
        <strain evidence="6 7">DRI-13</strain>
    </source>
</reference>
<dbReference type="Gene3D" id="3.40.50.300">
    <property type="entry name" value="P-loop containing nucleotide triphosphate hydrolases"/>
    <property type="match status" value="1"/>
</dbReference>
<proteinExistence type="inferred from homology"/>
<dbReference type="InterPro" id="IPR003439">
    <property type="entry name" value="ABC_transporter-like_ATP-bd"/>
</dbReference>
<name>A0A7G6E3M7_THEFR</name>
<protein>
    <submittedName>
        <fullName evidence="6">ATP-binding cassette domain-containing protein</fullName>
    </submittedName>
</protein>
<dbReference type="Proteomes" id="UP000515847">
    <property type="component" value="Chromosome"/>
</dbReference>
<dbReference type="PANTHER" id="PTHR42711:SF5">
    <property type="entry name" value="ABC TRANSPORTER ATP-BINDING PROTEIN NATA"/>
    <property type="match status" value="1"/>
</dbReference>
<dbReference type="Pfam" id="PF00005">
    <property type="entry name" value="ABC_tran"/>
    <property type="match status" value="1"/>
</dbReference>
<accession>A0A7G6E3M7</accession>
<dbReference type="SUPFAM" id="SSF52540">
    <property type="entry name" value="P-loop containing nucleoside triphosphate hydrolases"/>
    <property type="match status" value="1"/>
</dbReference>
<evidence type="ECO:0000313" key="6">
    <source>
        <dbReference type="EMBL" id="QNB46681.1"/>
    </source>
</evidence>
<organism evidence="6 7">
    <name type="scientific">Thermanaerosceptrum fracticalcis</name>
    <dbReference type="NCBI Taxonomy" id="1712410"/>
    <lineage>
        <taxon>Bacteria</taxon>
        <taxon>Bacillati</taxon>
        <taxon>Bacillota</taxon>
        <taxon>Clostridia</taxon>
        <taxon>Eubacteriales</taxon>
        <taxon>Peptococcaceae</taxon>
        <taxon>Thermanaerosceptrum</taxon>
    </lineage>
</organism>
<keyword evidence="7" id="KW-1185">Reference proteome</keyword>
<dbReference type="EMBL" id="CP045798">
    <property type="protein sequence ID" value="QNB46681.1"/>
    <property type="molecule type" value="Genomic_DNA"/>
</dbReference>
<keyword evidence="4 6" id="KW-0067">ATP-binding</keyword>
<evidence type="ECO:0000256" key="2">
    <source>
        <dbReference type="ARBA" id="ARBA00022448"/>
    </source>
</evidence>
<evidence type="ECO:0000259" key="5">
    <source>
        <dbReference type="Pfam" id="PF00005"/>
    </source>
</evidence>
<evidence type="ECO:0000256" key="3">
    <source>
        <dbReference type="ARBA" id="ARBA00022741"/>
    </source>
</evidence>
<keyword evidence="2" id="KW-0813">Transport</keyword>
<dbReference type="InterPro" id="IPR050763">
    <property type="entry name" value="ABC_transporter_ATP-binding"/>
</dbReference>
<dbReference type="KEGG" id="tfr:BR63_10410"/>
<dbReference type="GO" id="GO:0005524">
    <property type="term" value="F:ATP binding"/>
    <property type="evidence" value="ECO:0007669"/>
    <property type="project" value="UniProtKB-KW"/>
</dbReference>
<dbReference type="GO" id="GO:0016887">
    <property type="term" value="F:ATP hydrolysis activity"/>
    <property type="evidence" value="ECO:0007669"/>
    <property type="project" value="InterPro"/>
</dbReference>
<evidence type="ECO:0000256" key="1">
    <source>
        <dbReference type="ARBA" id="ARBA00005417"/>
    </source>
</evidence>
<dbReference type="AlphaFoldDB" id="A0A7G6E3M7"/>
<dbReference type="InterPro" id="IPR027417">
    <property type="entry name" value="P-loop_NTPase"/>
</dbReference>
<keyword evidence="3" id="KW-0547">Nucleotide-binding</keyword>
<feature type="domain" description="ABC transporter" evidence="5">
    <location>
        <begin position="20"/>
        <end position="58"/>
    </location>
</feature>
<gene>
    <name evidence="6" type="ORF">BR63_10410</name>
</gene>
<dbReference type="PANTHER" id="PTHR42711">
    <property type="entry name" value="ABC TRANSPORTER ATP-BINDING PROTEIN"/>
    <property type="match status" value="1"/>
</dbReference>
<dbReference type="CDD" id="cd03230">
    <property type="entry name" value="ABC_DR_subfamily_A"/>
    <property type="match status" value="1"/>
</dbReference>
<evidence type="ECO:0000256" key="4">
    <source>
        <dbReference type="ARBA" id="ARBA00022840"/>
    </source>
</evidence>
<comment type="similarity">
    <text evidence="1">Belongs to the ABC transporter superfamily.</text>
</comment>